<protein>
    <submittedName>
        <fullName evidence="4">DUF4129 domain-containing protein</fullName>
    </submittedName>
</protein>
<dbReference type="Proteomes" id="UP000608071">
    <property type="component" value="Unassembled WGS sequence"/>
</dbReference>
<keyword evidence="2" id="KW-1133">Transmembrane helix</keyword>
<dbReference type="InterPro" id="IPR038765">
    <property type="entry name" value="Papain-like_cys_pep_sf"/>
</dbReference>
<dbReference type="Gene3D" id="3.10.620.30">
    <property type="match status" value="1"/>
</dbReference>
<evidence type="ECO:0000256" key="2">
    <source>
        <dbReference type="SAM" id="Phobius"/>
    </source>
</evidence>
<dbReference type="InterPro" id="IPR021878">
    <property type="entry name" value="TgpA_N"/>
</dbReference>
<keyword evidence="5" id="KW-1185">Reference proteome</keyword>
<reference evidence="4 5" key="1">
    <citation type="submission" date="2020-08" db="EMBL/GenBank/DDBJ databases">
        <title>A Genomic Blueprint of the Chicken Gut Microbiome.</title>
        <authorList>
            <person name="Gilroy R."/>
            <person name="Ravi A."/>
            <person name="Getino M."/>
            <person name="Pursley I."/>
            <person name="Horton D.L."/>
            <person name="Alikhan N.-F."/>
            <person name="Baker D."/>
            <person name="Gharbi K."/>
            <person name="Hall N."/>
            <person name="Watson M."/>
            <person name="Adriaenssens E.M."/>
            <person name="Foster-Nyarko E."/>
            <person name="Jarju S."/>
            <person name="Secka A."/>
            <person name="Antonio M."/>
            <person name="Oren A."/>
            <person name="Chaudhuri R."/>
            <person name="La Ragione R.M."/>
            <person name="Hildebrand F."/>
            <person name="Pallen M.J."/>
        </authorList>
    </citation>
    <scope>NUCLEOTIDE SEQUENCE [LARGE SCALE GENOMIC DNA]</scope>
    <source>
        <strain evidence="4 5">Sa2BVA9</strain>
    </source>
</reference>
<dbReference type="EMBL" id="JACSQL010000002">
    <property type="protein sequence ID" value="MBD7967526.1"/>
    <property type="molecule type" value="Genomic_DNA"/>
</dbReference>
<feature type="transmembrane region" description="Helical" evidence="2">
    <location>
        <begin position="613"/>
        <end position="631"/>
    </location>
</feature>
<organism evidence="4 5">
    <name type="scientific">Paenibacillus gallinarum</name>
    <dbReference type="NCBI Taxonomy" id="2762232"/>
    <lineage>
        <taxon>Bacteria</taxon>
        <taxon>Bacillati</taxon>
        <taxon>Bacillota</taxon>
        <taxon>Bacilli</taxon>
        <taxon>Bacillales</taxon>
        <taxon>Paenibacillaceae</taxon>
        <taxon>Paenibacillus</taxon>
    </lineage>
</organism>
<gene>
    <name evidence="4" type="ORF">H9647_05590</name>
</gene>
<feature type="compositionally biased region" description="Polar residues" evidence="1">
    <location>
        <begin position="294"/>
        <end position="303"/>
    </location>
</feature>
<dbReference type="Pfam" id="PF11992">
    <property type="entry name" value="TgpA_N"/>
    <property type="match status" value="1"/>
</dbReference>
<feature type="domain" description="Transglutaminase-like" evidence="3">
    <location>
        <begin position="481"/>
        <end position="566"/>
    </location>
</feature>
<evidence type="ECO:0000256" key="1">
    <source>
        <dbReference type="SAM" id="MobiDB-lite"/>
    </source>
</evidence>
<feature type="transmembrane region" description="Helical" evidence="2">
    <location>
        <begin position="12"/>
        <end position="30"/>
    </location>
</feature>
<dbReference type="PANTHER" id="PTHR42736:SF1">
    <property type="entry name" value="PROTEIN-GLUTAMINE GAMMA-GLUTAMYLTRANSFERASE"/>
    <property type="match status" value="1"/>
</dbReference>
<feature type="compositionally biased region" description="Acidic residues" evidence="1">
    <location>
        <begin position="577"/>
        <end position="597"/>
    </location>
</feature>
<feature type="transmembrane region" description="Helical" evidence="2">
    <location>
        <begin position="70"/>
        <end position="87"/>
    </location>
</feature>
<accession>A0ABR8SVI7</accession>
<feature type="region of interest" description="Disordered" evidence="1">
    <location>
        <begin position="289"/>
        <end position="309"/>
    </location>
</feature>
<dbReference type="Pfam" id="PF01841">
    <property type="entry name" value="Transglut_core"/>
    <property type="match status" value="1"/>
</dbReference>
<dbReference type="Pfam" id="PF13559">
    <property type="entry name" value="DUF4129"/>
    <property type="match status" value="1"/>
</dbReference>
<evidence type="ECO:0000313" key="4">
    <source>
        <dbReference type="EMBL" id="MBD7967526.1"/>
    </source>
</evidence>
<dbReference type="InterPro" id="IPR052901">
    <property type="entry name" value="Bact_TGase-like"/>
</dbReference>
<feature type="transmembrane region" description="Helical" evidence="2">
    <location>
        <begin position="157"/>
        <end position="173"/>
    </location>
</feature>
<feature type="transmembrane region" description="Helical" evidence="2">
    <location>
        <begin position="194"/>
        <end position="214"/>
    </location>
</feature>
<comment type="caution">
    <text evidence="4">The sequence shown here is derived from an EMBL/GenBank/DDBJ whole genome shotgun (WGS) entry which is preliminary data.</text>
</comment>
<keyword evidence="2" id="KW-0812">Transmembrane</keyword>
<feature type="region of interest" description="Disordered" evidence="1">
    <location>
        <begin position="574"/>
        <end position="599"/>
    </location>
</feature>
<keyword evidence="2" id="KW-0472">Membrane</keyword>
<sequence>MRIFSSRQKRSWYDAFALLWIVIMGLQWVSYTEPVWFQQTTALVAVTLISVAICEMVIPFRTSIRMFFKLILIGFILYYVLSYYGIFIPNGTLSENLTAFIASLNPYVWFAICTWVMMECIIRLITDARKVLMFLGLNIVALGILDSFTPAVLWKEVAWTVFAGMAWLVCLHLRSFQVKYPLGWKRLRRNPFKIVANVIVIFSLIIVAGVNMPIVPPILTDPYTAWVKYRGDIIPTNFSSTGENGNFTNSESGYSREDNQLGGGFNYDYSPVMSINTTDRSYWRGETRDEYSGTGWQEPSSSRRSFDDADLRSELNNDGAATRGNTKEVTQSVTMLNDKVYPVLFGAYAINEVVSVDGESEANTLLWKSEQAELHWDGSRDTPFPKTYTIQSEVPLIPVDTIKAKTYEELYGTDEVNSDYLQIPNRFPERVTELAKEITATSEYPYEKVSLLQNYLTTNFSYTNNPDLSLKQSNDFVDSFLFEIKEGYCDYFSTSLVMMARSLDIPARWVKGYAPGQADFAEDAAFSQINGEMSSMSYVVTNADAHSWAEVYFGEEYGWVPVEATPGFNMPLLTSAEDADPEETPEEEEEVQPEETPEPITDEKDAAFTVSPIIGWTAVSVLILWAGYIIWRNRYMLHFYVLRLRLGKPLTPDQKVVVETERWIRMVRRKGLRREQHETLRESIARWEQEVPVVAAELSELLRQFEMARYSPDHVQENAWQEVQDIAGQMKKRLKSARV</sequence>
<proteinExistence type="predicted"/>
<dbReference type="PANTHER" id="PTHR42736">
    <property type="entry name" value="PROTEIN-GLUTAMINE GAMMA-GLUTAMYLTRANSFERASE"/>
    <property type="match status" value="1"/>
</dbReference>
<feature type="transmembrane region" description="Helical" evidence="2">
    <location>
        <begin position="36"/>
        <end position="58"/>
    </location>
</feature>
<evidence type="ECO:0000259" key="3">
    <source>
        <dbReference type="SMART" id="SM00460"/>
    </source>
</evidence>
<feature type="transmembrane region" description="Helical" evidence="2">
    <location>
        <begin position="132"/>
        <end position="151"/>
    </location>
</feature>
<dbReference type="SUPFAM" id="SSF54001">
    <property type="entry name" value="Cysteine proteinases"/>
    <property type="match status" value="1"/>
</dbReference>
<dbReference type="InterPro" id="IPR002931">
    <property type="entry name" value="Transglutaminase-like"/>
</dbReference>
<dbReference type="RefSeq" id="WP_191798786.1">
    <property type="nucleotide sequence ID" value="NZ_JACSQL010000002.1"/>
</dbReference>
<evidence type="ECO:0000313" key="5">
    <source>
        <dbReference type="Proteomes" id="UP000608071"/>
    </source>
</evidence>
<dbReference type="SMART" id="SM00460">
    <property type="entry name" value="TGc"/>
    <property type="match status" value="1"/>
</dbReference>
<dbReference type="InterPro" id="IPR025403">
    <property type="entry name" value="TgpA-like_C"/>
</dbReference>
<name>A0ABR8SVI7_9BACL</name>
<feature type="transmembrane region" description="Helical" evidence="2">
    <location>
        <begin position="107"/>
        <end position="125"/>
    </location>
</feature>